<dbReference type="SUPFAM" id="SSF47413">
    <property type="entry name" value="lambda repressor-like DNA-binding domains"/>
    <property type="match status" value="1"/>
</dbReference>
<feature type="transmembrane region" description="Helical" evidence="2">
    <location>
        <begin position="120"/>
        <end position="139"/>
    </location>
</feature>
<keyword evidence="2" id="KW-0472">Membrane</keyword>
<gene>
    <name evidence="4" type="ORF">ENR59_03110</name>
</gene>
<feature type="compositionally biased region" description="Basic and acidic residues" evidence="1">
    <location>
        <begin position="168"/>
        <end position="188"/>
    </location>
</feature>
<feature type="compositionally biased region" description="Low complexity" evidence="1">
    <location>
        <begin position="189"/>
        <end position="198"/>
    </location>
</feature>
<organism evidence="4">
    <name type="scientific">Fundidesulfovibrio putealis</name>
    <dbReference type="NCBI Taxonomy" id="270496"/>
    <lineage>
        <taxon>Bacteria</taxon>
        <taxon>Pseudomonadati</taxon>
        <taxon>Thermodesulfobacteriota</taxon>
        <taxon>Desulfovibrionia</taxon>
        <taxon>Desulfovibrionales</taxon>
        <taxon>Desulfovibrionaceae</taxon>
        <taxon>Fundidesulfovibrio</taxon>
    </lineage>
</organism>
<dbReference type="AlphaFoldDB" id="A0A7C3WD59"/>
<dbReference type="InterPro" id="IPR010982">
    <property type="entry name" value="Lambda_DNA-bd_dom_sf"/>
</dbReference>
<keyword evidence="2" id="KW-1133">Transmembrane helix</keyword>
<accession>A0A7C3WD59</accession>
<feature type="region of interest" description="Disordered" evidence="1">
    <location>
        <begin position="84"/>
        <end position="116"/>
    </location>
</feature>
<feature type="compositionally biased region" description="Low complexity" evidence="1">
    <location>
        <begin position="106"/>
        <end position="116"/>
    </location>
</feature>
<feature type="compositionally biased region" description="Basic and acidic residues" evidence="1">
    <location>
        <begin position="84"/>
        <end position="95"/>
    </location>
</feature>
<dbReference type="InterPro" id="IPR001387">
    <property type="entry name" value="Cro/C1-type_HTH"/>
</dbReference>
<sequence length="317" mass="34428">MTLHEMGVMLRHERERQGITLEHAATEIKISKKYLVALEEGNVKDLPHPVYAKGFVKNYARLLGLDVDAMADVLGAHYRVDEDGNREPPRIEVRDPAPGLRPRRTPSPSRSGSGSGFRPSLWLGLPLLAAFVGIAWFFFFSTYTQNFSLDSLMGLLRPSEDAAAPAKPEAKPAPKAEAKPEAKPEAKAEQAPAEQTPAPAVPRDLLATGSQKPLPGGSPDQQAQDISPARLAAEGQFAASGRQVVEINATQPARVEVVLEDGQSRTFNLVKGQRLSLRFNDKATVRFEQAPAVAVRLNGKDYPLEGGKADGRTIQFP</sequence>
<dbReference type="Gene3D" id="1.10.260.40">
    <property type="entry name" value="lambda repressor-like DNA-binding domains"/>
    <property type="match status" value="1"/>
</dbReference>
<dbReference type="SMART" id="SM00530">
    <property type="entry name" value="HTH_XRE"/>
    <property type="match status" value="1"/>
</dbReference>
<evidence type="ECO:0000259" key="3">
    <source>
        <dbReference type="SMART" id="SM00530"/>
    </source>
</evidence>
<name>A0A7C3WD59_9BACT</name>
<feature type="region of interest" description="Disordered" evidence="1">
    <location>
        <begin position="163"/>
        <end position="224"/>
    </location>
</feature>
<proteinExistence type="predicted"/>
<feature type="domain" description="HTH cro/C1-type" evidence="3">
    <location>
        <begin position="9"/>
        <end position="70"/>
    </location>
</feature>
<dbReference type="GO" id="GO:0003677">
    <property type="term" value="F:DNA binding"/>
    <property type="evidence" value="ECO:0007669"/>
    <property type="project" value="InterPro"/>
</dbReference>
<protein>
    <recommendedName>
        <fullName evidence="3">HTH cro/C1-type domain-containing protein</fullName>
    </recommendedName>
</protein>
<dbReference type="PANTHER" id="PTHR34475:SF1">
    <property type="entry name" value="CYTOSKELETON PROTEIN RODZ"/>
    <property type="match status" value="1"/>
</dbReference>
<evidence type="ECO:0000256" key="2">
    <source>
        <dbReference type="SAM" id="Phobius"/>
    </source>
</evidence>
<evidence type="ECO:0000256" key="1">
    <source>
        <dbReference type="SAM" id="MobiDB-lite"/>
    </source>
</evidence>
<reference evidence="4" key="1">
    <citation type="journal article" date="2020" name="mSystems">
        <title>Genome- and Community-Level Interaction Insights into Carbon Utilization and Element Cycling Functions of Hydrothermarchaeota in Hydrothermal Sediment.</title>
        <authorList>
            <person name="Zhou Z."/>
            <person name="Liu Y."/>
            <person name="Xu W."/>
            <person name="Pan J."/>
            <person name="Luo Z.H."/>
            <person name="Li M."/>
        </authorList>
    </citation>
    <scope>NUCLEOTIDE SEQUENCE [LARGE SCALE GENOMIC DNA]</scope>
    <source>
        <strain evidence="4">SpSt-413</strain>
    </source>
</reference>
<dbReference type="InterPro" id="IPR050400">
    <property type="entry name" value="Bact_Cytoskel_RodZ"/>
</dbReference>
<dbReference type="CDD" id="cd00093">
    <property type="entry name" value="HTH_XRE"/>
    <property type="match status" value="1"/>
</dbReference>
<dbReference type="Pfam" id="PF13413">
    <property type="entry name" value="HTH_25"/>
    <property type="match status" value="1"/>
</dbReference>
<comment type="caution">
    <text evidence="4">The sequence shown here is derived from an EMBL/GenBank/DDBJ whole genome shotgun (WGS) entry which is preliminary data.</text>
</comment>
<dbReference type="PANTHER" id="PTHR34475">
    <property type="match status" value="1"/>
</dbReference>
<dbReference type="EMBL" id="DSRP01000216">
    <property type="protein sequence ID" value="HGG91924.1"/>
    <property type="molecule type" value="Genomic_DNA"/>
</dbReference>
<evidence type="ECO:0000313" key="4">
    <source>
        <dbReference type="EMBL" id="HGG91924.1"/>
    </source>
</evidence>
<keyword evidence="2" id="KW-0812">Transmembrane</keyword>